<evidence type="ECO:0000313" key="2">
    <source>
        <dbReference type="Proteomes" id="UP001501095"/>
    </source>
</evidence>
<dbReference type="Proteomes" id="UP001501095">
    <property type="component" value="Unassembled WGS sequence"/>
</dbReference>
<proteinExistence type="predicted"/>
<accession>A0ABN3P3M9</accession>
<organism evidence="1 2">
    <name type="scientific">Streptomyces levis</name>
    <dbReference type="NCBI Taxonomy" id="285566"/>
    <lineage>
        <taxon>Bacteria</taxon>
        <taxon>Bacillati</taxon>
        <taxon>Actinomycetota</taxon>
        <taxon>Actinomycetes</taxon>
        <taxon>Kitasatosporales</taxon>
        <taxon>Streptomycetaceae</taxon>
        <taxon>Streptomyces</taxon>
    </lineage>
</organism>
<dbReference type="EMBL" id="BAAATM010000027">
    <property type="protein sequence ID" value="GAA2558299.1"/>
    <property type="molecule type" value="Genomic_DNA"/>
</dbReference>
<evidence type="ECO:0000313" key="1">
    <source>
        <dbReference type="EMBL" id="GAA2558299.1"/>
    </source>
</evidence>
<reference evidence="1 2" key="1">
    <citation type="journal article" date="2019" name="Int. J. Syst. Evol. Microbiol.">
        <title>The Global Catalogue of Microorganisms (GCM) 10K type strain sequencing project: providing services to taxonomists for standard genome sequencing and annotation.</title>
        <authorList>
            <consortium name="The Broad Institute Genomics Platform"/>
            <consortium name="The Broad Institute Genome Sequencing Center for Infectious Disease"/>
            <person name="Wu L."/>
            <person name="Ma J."/>
        </authorList>
    </citation>
    <scope>NUCLEOTIDE SEQUENCE [LARGE SCALE GENOMIC DNA]</scope>
    <source>
        <strain evidence="1 2">JCM 6924</strain>
    </source>
</reference>
<keyword evidence="2" id="KW-1185">Reference proteome</keyword>
<name>A0ABN3P3M9_9ACTN</name>
<sequence length="56" mass="6109">MVELPDFRFEHLNAVVFLAVGAAQFTQHSPCPHRECLTYGGPNAGLRRTLEGTPGV</sequence>
<comment type="caution">
    <text evidence="1">The sequence shown here is derived from an EMBL/GenBank/DDBJ whole genome shotgun (WGS) entry which is preliminary data.</text>
</comment>
<gene>
    <name evidence="1" type="ORF">GCM10010423_70220</name>
</gene>
<protein>
    <submittedName>
        <fullName evidence="1">Uncharacterized protein</fullName>
    </submittedName>
</protein>